<dbReference type="Pfam" id="PF08531">
    <property type="entry name" value="Bac_rhamnosid_N"/>
    <property type="match status" value="1"/>
</dbReference>
<dbReference type="InterPro" id="IPR035398">
    <property type="entry name" value="Bac_rhamnosid_C"/>
</dbReference>
<dbReference type="InterPro" id="IPR013783">
    <property type="entry name" value="Ig-like_fold"/>
</dbReference>
<dbReference type="STRING" id="414048.SAMN04489864_10777"/>
<evidence type="ECO:0000256" key="2">
    <source>
        <dbReference type="ARBA" id="ARBA00012652"/>
    </source>
</evidence>
<evidence type="ECO:0000313" key="9">
    <source>
        <dbReference type="EMBL" id="SFH24674.1"/>
    </source>
</evidence>
<protein>
    <recommendedName>
        <fullName evidence="2">alpha-L-rhamnosidase</fullName>
        <ecNumber evidence="2">3.2.1.40</ecNumber>
    </recommendedName>
</protein>
<dbReference type="InterPro" id="IPR008928">
    <property type="entry name" value="6-hairpin_glycosidase_sf"/>
</dbReference>
<accession>A0A1I2YGB7</accession>
<evidence type="ECO:0000256" key="4">
    <source>
        <dbReference type="SAM" id="SignalP"/>
    </source>
</evidence>
<feature type="chain" id="PRO_5011589453" description="alpha-L-rhamnosidase" evidence="4">
    <location>
        <begin position="20"/>
        <end position="1270"/>
    </location>
</feature>
<feature type="domain" description="Alpha-L-rhamnosidase C-terminal" evidence="8">
    <location>
        <begin position="815"/>
        <end position="888"/>
    </location>
</feature>
<dbReference type="RefSeq" id="WP_245768104.1">
    <property type="nucleotide sequence ID" value="NZ_FOPP01000007.1"/>
</dbReference>
<evidence type="ECO:0000259" key="5">
    <source>
        <dbReference type="Pfam" id="PF05592"/>
    </source>
</evidence>
<dbReference type="EC" id="3.2.1.40" evidence="2"/>
<dbReference type="Gene3D" id="2.115.10.20">
    <property type="entry name" value="Glycosyl hydrolase domain, family 43"/>
    <property type="match status" value="2"/>
</dbReference>
<dbReference type="GO" id="GO:0005975">
    <property type="term" value="P:carbohydrate metabolic process"/>
    <property type="evidence" value="ECO:0007669"/>
    <property type="project" value="InterPro"/>
</dbReference>
<proteinExistence type="predicted"/>
<reference evidence="9 10" key="1">
    <citation type="submission" date="2016-10" db="EMBL/GenBank/DDBJ databases">
        <authorList>
            <person name="de Groot N.N."/>
        </authorList>
    </citation>
    <scope>NUCLEOTIDE SEQUENCE [LARGE SCALE GENOMIC DNA]</scope>
    <source>
        <strain evidence="9 10">DSM 18684</strain>
    </source>
</reference>
<evidence type="ECO:0000256" key="3">
    <source>
        <dbReference type="ARBA" id="ARBA00022801"/>
    </source>
</evidence>
<evidence type="ECO:0000259" key="6">
    <source>
        <dbReference type="Pfam" id="PF08531"/>
    </source>
</evidence>
<dbReference type="Pfam" id="PF05592">
    <property type="entry name" value="Bac_rhamnosid"/>
    <property type="match status" value="1"/>
</dbReference>
<evidence type="ECO:0000313" key="10">
    <source>
        <dbReference type="Proteomes" id="UP000199666"/>
    </source>
</evidence>
<dbReference type="InterPro" id="IPR013737">
    <property type="entry name" value="Bac_rhamnosid_N"/>
</dbReference>
<dbReference type="Gene3D" id="1.50.10.10">
    <property type="match status" value="1"/>
</dbReference>
<dbReference type="Gene3D" id="2.60.420.10">
    <property type="entry name" value="Maltose phosphorylase, domain 3"/>
    <property type="match status" value="1"/>
</dbReference>
<keyword evidence="10" id="KW-1185">Reference proteome</keyword>
<feature type="domain" description="Alpha-L-rhamnosidase concanavalin-like" evidence="5">
    <location>
        <begin position="363"/>
        <end position="449"/>
    </location>
</feature>
<evidence type="ECO:0000256" key="1">
    <source>
        <dbReference type="ARBA" id="ARBA00001445"/>
    </source>
</evidence>
<organism evidence="9 10">
    <name type="scientific">Pedobacter insulae</name>
    <dbReference type="NCBI Taxonomy" id="414048"/>
    <lineage>
        <taxon>Bacteria</taxon>
        <taxon>Pseudomonadati</taxon>
        <taxon>Bacteroidota</taxon>
        <taxon>Sphingobacteriia</taxon>
        <taxon>Sphingobacteriales</taxon>
        <taxon>Sphingobacteriaceae</taxon>
        <taxon>Pedobacter</taxon>
    </lineage>
</organism>
<dbReference type="InterPro" id="IPR023296">
    <property type="entry name" value="Glyco_hydro_beta-prop_sf"/>
</dbReference>
<dbReference type="Pfam" id="PF17390">
    <property type="entry name" value="Bac_rhamnosid_C"/>
    <property type="match status" value="1"/>
</dbReference>
<gene>
    <name evidence="9" type="ORF">SAMN04489864_10777</name>
</gene>
<dbReference type="Pfam" id="PF25788">
    <property type="entry name" value="Ig_Rha78A_N"/>
    <property type="match status" value="1"/>
</dbReference>
<name>A0A1I2YGB7_9SPHI</name>
<comment type="catalytic activity">
    <reaction evidence="1">
        <text>Hydrolysis of terminal non-reducing alpha-L-rhamnose residues in alpha-L-rhamnosides.</text>
        <dbReference type="EC" id="3.2.1.40"/>
    </reaction>
</comment>
<dbReference type="SUPFAM" id="SSF75005">
    <property type="entry name" value="Arabinanase/levansucrase/invertase"/>
    <property type="match status" value="2"/>
</dbReference>
<keyword evidence="3" id="KW-0378">Hydrolase</keyword>
<feature type="signal peptide" evidence="4">
    <location>
        <begin position="1"/>
        <end position="19"/>
    </location>
</feature>
<dbReference type="PANTHER" id="PTHR33307">
    <property type="entry name" value="ALPHA-RHAMNOSIDASE (EUROFUNG)"/>
    <property type="match status" value="1"/>
</dbReference>
<dbReference type="SUPFAM" id="SSF48208">
    <property type="entry name" value="Six-hairpin glycosidases"/>
    <property type="match status" value="1"/>
</dbReference>
<dbReference type="Gene3D" id="2.60.120.260">
    <property type="entry name" value="Galactose-binding domain-like"/>
    <property type="match status" value="2"/>
</dbReference>
<dbReference type="InterPro" id="IPR008902">
    <property type="entry name" value="Rhamnosid_concanavalin"/>
</dbReference>
<sequence>MNKLIVFSLLCFLTRSVYAQELKVVDLTCQYQVNPTGLEVQNPALSWKLQSTQNNVVQIAYQVLVAESLSDLNKNLGTIWNSKKVSTDQSIQVKFQGKRLSSGKTYFWKVKVWDNKNNAAWSTASKWQMGLLTPEDWKGADWIAYEKLADSNVNVLPTDGKKDKYTGSNVLPLFRKEFKVTKTIKSATLFIAGLGHFEASLNGQKIGDHFLDAGWTKYDKQALYLTFDVTKQLIKGDNALGVMLGNGFYYVPPVKNRYRKLKVAYGYPKMICKLNIEYSDGTTAVINSNETWKTAPSPIIFSSIYGGEDYDATLEQKGWDRIGFNSQDWKTPLSVSGPKLNAQKEEAVKVFENFVARTIQPVANNEWVYDLGQNASGIIELKVKGKRGDTVRIRPAELLKADGTVNQSPAGSPFYFTYILKGDGIETWRPRFTYYGFRYLQVKGALPESKIESNALTPKPIILSLKGLHIRNAAKHVGNFSNSNELFNKTFNLIDWAIKSNMVSVFTDCPQREKLGWLEQLHLMGNSVRYNYDAAPIFRKALEDMKHSQTAEGLIPEIAPEYVKFEWGGDMFRDSPEWGSSGIIMPWYLYQWYGDKQVLINYYPMMQRYIAYLGTKAKNHILLQGLGDWYDLGPNPPGVSQLTPMGVTGTAIYYYDLMILQQIASILDKKEEAKSYQSLAQQVRKSFNQTFFNLETKQYASGSQTANAMAVYMELVEQKDKSAVVENIIKDIKSRNNGLTAGDIGYRYLLRVLEKENHSDVIFEMNSRSDVPGYGMQLAKGATALTESWAGLTTVSNNHFMLGHLMEWFYSGVGGIRQAENSLAFKEIIIHPEIVGDLTWAKASYNCPYGPIATHWVKTPSGLEFSVTIPANTTATVYLPASANQEVSNLGSSSFEVLGFENGRMRIAIGSGTYKFKVKAQQKSNTVGQDVMNKIYQEVKTPYKYGLVMVPKDTLHKMDCPNIFRKGKYWYMTYLIFGGRGYETWLAKSKDLLNWDNLGRIMSFSDTTAWDQNQKAGYNALTNPKWGGNYKLAKFKGKYWMSYFGGKEKGYEVEPLSIGMAYVDQHPSIVQEWKRLPKPVLTSADKDVRWWENRNKLFKSTIIADKERLTGHPFVMYYNAVGDSLPNNKKTRWYERIGMAVSDDMVNWQRFLNDPVVHHPVGITGDAVLQKIDNTWVMFYFGAFWQDRKGAFNRFAASNDLVNWTDWTGENLIESSEPYDELYAHKSFVLKHKGIVYHFYCAVNKNDERGIAVATSKELGKSKISFVGKK</sequence>
<dbReference type="InterPro" id="IPR016007">
    <property type="entry name" value="Alpha_rhamnosid"/>
</dbReference>
<dbReference type="GO" id="GO:0030596">
    <property type="term" value="F:alpha-L-rhamnosidase activity"/>
    <property type="evidence" value="ECO:0007669"/>
    <property type="project" value="UniProtKB-EC"/>
</dbReference>
<dbReference type="PANTHER" id="PTHR33307:SF11">
    <property type="entry name" value="ALPHA-L-RHAMNOSIDASE"/>
    <property type="match status" value="1"/>
</dbReference>
<evidence type="ECO:0000259" key="8">
    <source>
        <dbReference type="Pfam" id="PF17390"/>
    </source>
</evidence>
<dbReference type="InterPro" id="IPR035396">
    <property type="entry name" value="Bac_rhamnosid6H"/>
</dbReference>
<dbReference type="Pfam" id="PF17389">
    <property type="entry name" value="Bac_rhamnosid6H"/>
    <property type="match status" value="1"/>
</dbReference>
<feature type="domain" description="Alpha-L-rhamnosidase six-hairpin glycosidase" evidence="7">
    <location>
        <begin position="476"/>
        <end position="813"/>
    </location>
</feature>
<dbReference type="EMBL" id="FOPP01000007">
    <property type="protein sequence ID" value="SFH24674.1"/>
    <property type="molecule type" value="Genomic_DNA"/>
</dbReference>
<feature type="domain" description="Bacterial alpha-L-rhamnosidase N-terminal" evidence="6">
    <location>
        <begin position="182"/>
        <end position="351"/>
    </location>
</feature>
<keyword evidence="4" id="KW-0732">Signal</keyword>
<dbReference type="InterPro" id="IPR012341">
    <property type="entry name" value="6hp_glycosidase-like_sf"/>
</dbReference>
<dbReference type="Gene3D" id="2.60.40.10">
    <property type="entry name" value="Immunoglobulins"/>
    <property type="match status" value="1"/>
</dbReference>
<dbReference type="Proteomes" id="UP000199666">
    <property type="component" value="Unassembled WGS sequence"/>
</dbReference>
<evidence type="ECO:0000259" key="7">
    <source>
        <dbReference type="Pfam" id="PF17389"/>
    </source>
</evidence>
<dbReference type="AlphaFoldDB" id="A0A1I2YGB7"/>